<protein>
    <recommendedName>
        <fullName evidence="1">SnoaL-like domain-containing protein</fullName>
    </recommendedName>
</protein>
<evidence type="ECO:0000313" key="2">
    <source>
        <dbReference type="EMBL" id="MET4635742.1"/>
    </source>
</evidence>
<dbReference type="Gene3D" id="3.10.450.50">
    <property type="match status" value="1"/>
</dbReference>
<dbReference type="InterPro" id="IPR037401">
    <property type="entry name" value="SnoaL-like"/>
</dbReference>
<dbReference type="Proteomes" id="UP001549321">
    <property type="component" value="Unassembled WGS sequence"/>
</dbReference>
<dbReference type="InterPro" id="IPR032710">
    <property type="entry name" value="NTF2-like_dom_sf"/>
</dbReference>
<reference evidence="2 3" key="1">
    <citation type="submission" date="2024-06" db="EMBL/GenBank/DDBJ databases">
        <title>Sorghum-associated microbial communities from plants grown in Nebraska, USA.</title>
        <authorList>
            <person name="Schachtman D."/>
        </authorList>
    </citation>
    <scope>NUCLEOTIDE SEQUENCE [LARGE SCALE GENOMIC DNA]</scope>
    <source>
        <strain evidence="2 3">3207</strain>
    </source>
</reference>
<name>A0ABV2R398_9HYPH</name>
<feature type="domain" description="SnoaL-like" evidence="1">
    <location>
        <begin position="12"/>
        <end position="108"/>
    </location>
</feature>
<dbReference type="EMBL" id="JBEPSM010000003">
    <property type="protein sequence ID" value="MET4635742.1"/>
    <property type="molecule type" value="Genomic_DNA"/>
</dbReference>
<evidence type="ECO:0000313" key="3">
    <source>
        <dbReference type="Proteomes" id="UP001549321"/>
    </source>
</evidence>
<gene>
    <name evidence="2" type="ORF">ABIE08_003693</name>
</gene>
<dbReference type="Pfam" id="PF12680">
    <property type="entry name" value="SnoaL_2"/>
    <property type="match status" value="1"/>
</dbReference>
<evidence type="ECO:0000259" key="1">
    <source>
        <dbReference type="Pfam" id="PF12680"/>
    </source>
</evidence>
<keyword evidence="3" id="KW-1185">Reference proteome</keyword>
<dbReference type="RefSeq" id="WP_354553299.1">
    <property type="nucleotide sequence ID" value="NZ_JBEPSM010000003.1"/>
</dbReference>
<accession>A0ABV2R398</accession>
<comment type="caution">
    <text evidence="2">The sequence shown here is derived from an EMBL/GenBank/DDBJ whole genome shotgun (WGS) entry which is preliminary data.</text>
</comment>
<proteinExistence type="predicted"/>
<dbReference type="SUPFAM" id="SSF54427">
    <property type="entry name" value="NTF2-like"/>
    <property type="match status" value="1"/>
</dbReference>
<sequence length="117" mass="12977">MPNTVTLSELRKAVEGNDAKALAAFYADDAELRVIDQDHPPSRPLVLKGKPAIRAMLDDVCSRAMKHHLDDGLMEGSHLAFAETCTYPDGVKVYMSAMLELADGKIRRQTNIQAWDH</sequence>
<organism evidence="2 3">
    <name type="scientific">Kaistia defluvii</name>
    <dbReference type="NCBI Taxonomy" id="410841"/>
    <lineage>
        <taxon>Bacteria</taxon>
        <taxon>Pseudomonadati</taxon>
        <taxon>Pseudomonadota</taxon>
        <taxon>Alphaproteobacteria</taxon>
        <taxon>Hyphomicrobiales</taxon>
        <taxon>Kaistiaceae</taxon>
        <taxon>Kaistia</taxon>
    </lineage>
</organism>